<evidence type="ECO:0000313" key="2">
    <source>
        <dbReference type="Proteomes" id="UP000076532"/>
    </source>
</evidence>
<sequence>LFRIGRVESPACTMCGGITVETIRHFILDCPHHEHARHELRSKLGRKAGEIPFLLRDSSGVKEFLRYIHTTKRSKAVA</sequence>
<organism evidence="1 2">
    <name type="scientific">Athelia psychrophila</name>
    <dbReference type="NCBI Taxonomy" id="1759441"/>
    <lineage>
        <taxon>Eukaryota</taxon>
        <taxon>Fungi</taxon>
        <taxon>Dikarya</taxon>
        <taxon>Basidiomycota</taxon>
        <taxon>Agaricomycotina</taxon>
        <taxon>Agaricomycetes</taxon>
        <taxon>Agaricomycetidae</taxon>
        <taxon>Atheliales</taxon>
        <taxon>Atheliaceae</taxon>
        <taxon>Athelia</taxon>
    </lineage>
</organism>
<feature type="non-terminal residue" evidence="1">
    <location>
        <position position="1"/>
    </location>
</feature>
<dbReference type="OrthoDB" id="3267074at2759"/>
<gene>
    <name evidence="1" type="ORF">FIBSPDRAFT_770279</name>
</gene>
<dbReference type="STRING" id="436010.A0A167T9D6"/>
<keyword evidence="2" id="KW-1185">Reference proteome</keyword>
<dbReference type="EMBL" id="KV418357">
    <property type="protein sequence ID" value="KZP02698.1"/>
    <property type="molecule type" value="Genomic_DNA"/>
</dbReference>
<name>A0A167T9D6_9AGAM</name>
<evidence type="ECO:0000313" key="1">
    <source>
        <dbReference type="EMBL" id="KZP02698.1"/>
    </source>
</evidence>
<dbReference type="Proteomes" id="UP000076532">
    <property type="component" value="Unassembled WGS sequence"/>
</dbReference>
<reference evidence="1 2" key="1">
    <citation type="journal article" date="2016" name="Mol. Biol. Evol.">
        <title>Comparative Genomics of Early-Diverging Mushroom-Forming Fungi Provides Insights into the Origins of Lignocellulose Decay Capabilities.</title>
        <authorList>
            <person name="Nagy L.G."/>
            <person name="Riley R."/>
            <person name="Tritt A."/>
            <person name="Adam C."/>
            <person name="Daum C."/>
            <person name="Floudas D."/>
            <person name="Sun H."/>
            <person name="Yadav J.S."/>
            <person name="Pangilinan J."/>
            <person name="Larsson K.H."/>
            <person name="Matsuura K."/>
            <person name="Barry K."/>
            <person name="Labutti K."/>
            <person name="Kuo R."/>
            <person name="Ohm R.A."/>
            <person name="Bhattacharya S.S."/>
            <person name="Shirouzu T."/>
            <person name="Yoshinaga Y."/>
            <person name="Martin F.M."/>
            <person name="Grigoriev I.V."/>
            <person name="Hibbett D.S."/>
        </authorList>
    </citation>
    <scope>NUCLEOTIDE SEQUENCE [LARGE SCALE GENOMIC DNA]</scope>
    <source>
        <strain evidence="1 2">CBS 109695</strain>
    </source>
</reference>
<proteinExistence type="predicted"/>
<accession>A0A167T9D6</accession>
<protein>
    <recommendedName>
        <fullName evidence="3">Reverse transcriptase zinc-binding domain-containing protein</fullName>
    </recommendedName>
</protein>
<evidence type="ECO:0008006" key="3">
    <source>
        <dbReference type="Google" id="ProtNLM"/>
    </source>
</evidence>
<dbReference type="AlphaFoldDB" id="A0A167T9D6"/>